<name>A0A931AZS7_9ACTN</name>
<keyword evidence="4" id="KW-0378">Hydrolase</keyword>
<dbReference type="Gene3D" id="3.30.379.10">
    <property type="entry name" value="Chitobiase/beta-hexosaminidase domain 2-like"/>
    <property type="match status" value="1"/>
</dbReference>
<dbReference type="InterPro" id="IPR015883">
    <property type="entry name" value="Glyco_hydro_20_cat"/>
</dbReference>
<comment type="similarity">
    <text evidence="2">Belongs to the glycosyl hydrolase 20 family.</text>
</comment>
<accession>A0A931AZS7</accession>
<dbReference type="EC" id="3.2.1.52" evidence="3"/>
<dbReference type="Proteomes" id="UP000657385">
    <property type="component" value="Unassembled WGS sequence"/>
</dbReference>
<keyword evidence="8" id="KW-1185">Reference proteome</keyword>
<dbReference type="SUPFAM" id="SSF51445">
    <property type="entry name" value="(Trans)glycosidases"/>
    <property type="match status" value="1"/>
</dbReference>
<feature type="active site" description="Proton donor" evidence="5">
    <location>
        <position position="294"/>
    </location>
</feature>
<sequence>MARRWTVRADTPGLDRTAQVLRELLAPHLAGLAPSPEAETAEAEAAGAKTVGAAEAPGVIRLVLGDVPLRADALGVAPTGESCPDESYRVEADEFGLFCLARTPVGVFRAAVSALHLLTAAAADGADTLPCGSIDDGPRYAWRGLMLDPARSFLSPDELRRVVDLAALYKLNVLHLHLTDNEGWRLEIASRPGLTADAAQPYYSAAEYRALQTYAAERHVVIVPEIDLPGHSAAAPRAYPGLGTLPRPSSLPEGAPFTPPLDAHDPGTRAFLVDVLTEVARLTEGPYLHFGGDEAVGADADAFTEAVTLARDVIRRAGKRPVGWQESSRAGIGSGDIAQFWVDVAMMELPETEQELHARPELVDAGYTLRTCDLLRRFFAPTDGDLARIVAGGGRVLLSPQSHLYLDRPYDAAVVPPEQAERARRLGFAYRPRSVAHTAGFDPAAYGLRPENVAGIEATLFGETLCCFEDLTTLLLPRLAGVAEAAWTGAAPSWDEYRGRLALHSRLWRERGLTWLPTTEVDWR</sequence>
<dbReference type="InterPro" id="IPR017853">
    <property type="entry name" value="GH"/>
</dbReference>
<comment type="catalytic activity">
    <reaction evidence="1">
        <text>Hydrolysis of terminal non-reducing N-acetyl-D-hexosamine residues in N-acetyl-beta-D-hexosaminides.</text>
        <dbReference type="EC" id="3.2.1.52"/>
    </reaction>
</comment>
<evidence type="ECO:0000256" key="1">
    <source>
        <dbReference type="ARBA" id="ARBA00001231"/>
    </source>
</evidence>
<proteinExistence type="inferred from homology"/>
<dbReference type="PRINTS" id="PR00738">
    <property type="entry name" value="GLHYDRLASE20"/>
</dbReference>
<comment type="caution">
    <text evidence="7">The sequence shown here is derived from an EMBL/GenBank/DDBJ whole genome shotgun (WGS) entry which is preliminary data.</text>
</comment>
<dbReference type="GO" id="GO:0004563">
    <property type="term" value="F:beta-N-acetylhexosaminidase activity"/>
    <property type="evidence" value="ECO:0007669"/>
    <property type="project" value="UniProtKB-EC"/>
</dbReference>
<evidence type="ECO:0000256" key="5">
    <source>
        <dbReference type="PIRSR" id="PIRSR625705-1"/>
    </source>
</evidence>
<organism evidence="7 8">
    <name type="scientific">Streptacidiphilus fuscans</name>
    <dbReference type="NCBI Taxonomy" id="2789292"/>
    <lineage>
        <taxon>Bacteria</taxon>
        <taxon>Bacillati</taxon>
        <taxon>Actinomycetota</taxon>
        <taxon>Actinomycetes</taxon>
        <taxon>Kitasatosporales</taxon>
        <taxon>Streptomycetaceae</taxon>
        <taxon>Streptacidiphilus</taxon>
    </lineage>
</organism>
<evidence type="ECO:0000256" key="2">
    <source>
        <dbReference type="ARBA" id="ARBA00006285"/>
    </source>
</evidence>
<dbReference type="PANTHER" id="PTHR22600">
    <property type="entry name" value="BETA-HEXOSAMINIDASE"/>
    <property type="match status" value="1"/>
</dbReference>
<dbReference type="InterPro" id="IPR029018">
    <property type="entry name" value="Hex-like_dom2"/>
</dbReference>
<dbReference type="SUPFAM" id="SSF55545">
    <property type="entry name" value="beta-N-acetylhexosaminidase-like domain"/>
    <property type="match status" value="1"/>
</dbReference>
<gene>
    <name evidence="7" type="ORF">I2501_00365</name>
</gene>
<dbReference type="GO" id="GO:0016020">
    <property type="term" value="C:membrane"/>
    <property type="evidence" value="ECO:0007669"/>
    <property type="project" value="TreeGrafter"/>
</dbReference>
<dbReference type="InterPro" id="IPR025705">
    <property type="entry name" value="Beta_hexosaminidase_sua/sub"/>
</dbReference>
<dbReference type="PANTHER" id="PTHR22600:SF57">
    <property type="entry name" value="BETA-N-ACETYLHEXOSAMINIDASE"/>
    <property type="match status" value="1"/>
</dbReference>
<dbReference type="Pfam" id="PF00728">
    <property type="entry name" value="Glyco_hydro_20"/>
    <property type="match status" value="1"/>
</dbReference>
<evidence type="ECO:0000256" key="3">
    <source>
        <dbReference type="ARBA" id="ARBA00012663"/>
    </source>
</evidence>
<evidence type="ECO:0000313" key="7">
    <source>
        <dbReference type="EMBL" id="MBF9066487.1"/>
    </source>
</evidence>
<reference evidence="7" key="1">
    <citation type="submission" date="2020-11" db="EMBL/GenBank/DDBJ databases">
        <title>Isolation and identification of active actinomycetes.</title>
        <authorList>
            <person name="Yu B."/>
        </authorList>
    </citation>
    <scope>NUCLEOTIDE SEQUENCE</scope>
    <source>
        <strain evidence="7">NEAU-YB345</strain>
    </source>
</reference>
<evidence type="ECO:0000256" key="4">
    <source>
        <dbReference type="ARBA" id="ARBA00022801"/>
    </source>
</evidence>
<protein>
    <recommendedName>
        <fullName evidence="3">beta-N-acetylhexosaminidase</fullName>
        <ecNumber evidence="3">3.2.1.52</ecNumber>
    </recommendedName>
</protein>
<dbReference type="GO" id="GO:0030203">
    <property type="term" value="P:glycosaminoglycan metabolic process"/>
    <property type="evidence" value="ECO:0007669"/>
    <property type="project" value="TreeGrafter"/>
</dbReference>
<dbReference type="Gene3D" id="3.20.20.80">
    <property type="entry name" value="Glycosidases"/>
    <property type="match status" value="1"/>
</dbReference>
<dbReference type="EMBL" id="JADPRT010000001">
    <property type="protein sequence ID" value="MBF9066487.1"/>
    <property type="molecule type" value="Genomic_DNA"/>
</dbReference>
<evidence type="ECO:0000259" key="6">
    <source>
        <dbReference type="Pfam" id="PF00728"/>
    </source>
</evidence>
<dbReference type="AlphaFoldDB" id="A0A931AZS7"/>
<feature type="domain" description="Glycoside hydrolase family 20 catalytic" evidence="6">
    <location>
        <begin position="140"/>
        <end position="489"/>
    </location>
</feature>
<dbReference type="GO" id="GO:0005975">
    <property type="term" value="P:carbohydrate metabolic process"/>
    <property type="evidence" value="ECO:0007669"/>
    <property type="project" value="InterPro"/>
</dbReference>
<evidence type="ECO:0000313" key="8">
    <source>
        <dbReference type="Proteomes" id="UP000657385"/>
    </source>
</evidence>